<keyword evidence="2" id="KW-1185">Reference proteome</keyword>
<protein>
    <submittedName>
        <fullName evidence="1">Uncharacterized protein</fullName>
    </submittedName>
</protein>
<sequence>MLHLPCRLHYESAPDRAVRGRLTVPSGRVGLRAPGSRSLLFQVLYHDSRRQASGCHRRSVRD</sequence>
<evidence type="ECO:0000313" key="2">
    <source>
        <dbReference type="Proteomes" id="UP000004169"/>
    </source>
</evidence>
<dbReference type="Proteomes" id="UP000004169">
    <property type="component" value="Unassembled WGS sequence"/>
</dbReference>
<gene>
    <name evidence="1" type="ORF">PHAMO_10257</name>
</gene>
<dbReference type="AlphaFoldDB" id="H8FN94"/>
<dbReference type="STRING" id="1150626.PHAMO_10257"/>
<evidence type="ECO:0000313" key="1">
    <source>
        <dbReference type="EMBL" id="CCG39832.1"/>
    </source>
</evidence>
<comment type="caution">
    <text evidence="1">The sequence shown here is derived from an EMBL/GenBank/DDBJ whole genome shotgun (WGS) entry which is preliminary data.</text>
</comment>
<reference evidence="1 2" key="1">
    <citation type="journal article" date="2012" name="J. Bacteriol.">
        <title>Draft Genome Sequence of the Purple Photosynthetic Bacterium Phaeospirillum molischianum DSM120, a Particularly Versatile Bacterium.</title>
        <authorList>
            <person name="Duquesne K."/>
            <person name="Prima V."/>
            <person name="Ji B."/>
            <person name="Rouy Z."/>
            <person name="Medigue C."/>
            <person name="Talla E."/>
            <person name="Sturgis J.N."/>
        </authorList>
    </citation>
    <scope>NUCLEOTIDE SEQUENCE [LARGE SCALE GENOMIC DNA]</scope>
    <source>
        <strain evidence="2">DSM120</strain>
    </source>
</reference>
<accession>H8FN94</accession>
<dbReference type="EMBL" id="CAHP01000001">
    <property type="protein sequence ID" value="CCG39832.1"/>
    <property type="molecule type" value="Genomic_DNA"/>
</dbReference>
<proteinExistence type="predicted"/>
<name>H8FN94_MAGML</name>
<organism evidence="1 2">
    <name type="scientific">Magnetospirillum molischianum DSM 120</name>
    <dbReference type="NCBI Taxonomy" id="1150626"/>
    <lineage>
        <taxon>Bacteria</taxon>
        <taxon>Pseudomonadati</taxon>
        <taxon>Pseudomonadota</taxon>
        <taxon>Alphaproteobacteria</taxon>
        <taxon>Rhodospirillales</taxon>
        <taxon>Rhodospirillaceae</taxon>
        <taxon>Magnetospirillum</taxon>
    </lineage>
</organism>